<dbReference type="AlphaFoldDB" id="A0A5J4T394"/>
<organism evidence="1">
    <name type="scientific">termite gut metagenome</name>
    <dbReference type="NCBI Taxonomy" id="433724"/>
    <lineage>
        <taxon>unclassified sequences</taxon>
        <taxon>metagenomes</taxon>
        <taxon>organismal metagenomes</taxon>
    </lineage>
</organism>
<proteinExistence type="predicted"/>
<name>A0A5J4T394_9ZZZZ</name>
<dbReference type="InterPro" id="IPR010982">
    <property type="entry name" value="Lambda_DNA-bd_dom_sf"/>
</dbReference>
<gene>
    <name evidence="1" type="ORF">EZS27_000342</name>
</gene>
<comment type="caution">
    <text evidence="1">The sequence shown here is derived from an EMBL/GenBank/DDBJ whole genome shotgun (WGS) entry which is preliminary data.</text>
</comment>
<accession>A0A5J4T394</accession>
<sequence length="80" mass="9143">MEHELEIIKENLPFGYLKTIAREAGCSPGTVHNILNSKASTRRSRFKNQIIEAAIRMCNENLETKKKVEKTTEVLRNVSI</sequence>
<dbReference type="Gene3D" id="1.10.260.40">
    <property type="entry name" value="lambda repressor-like DNA-binding domains"/>
    <property type="match status" value="1"/>
</dbReference>
<reference evidence="1" key="1">
    <citation type="submission" date="2019-03" db="EMBL/GenBank/DDBJ databases">
        <title>Single cell metagenomics reveals metabolic interactions within the superorganism composed of flagellate Streblomastix strix and complex community of Bacteroidetes bacteria on its surface.</title>
        <authorList>
            <person name="Treitli S.C."/>
            <person name="Kolisko M."/>
            <person name="Husnik F."/>
            <person name="Keeling P."/>
            <person name="Hampl V."/>
        </authorList>
    </citation>
    <scope>NUCLEOTIDE SEQUENCE</scope>
    <source>
        <strain evidence="1">STM</strain>
    </source>
</reference>
<protein>
    <submittedName>
        <fullName evidence="1">Uncharacterized protein</fullName>
    </submittedName>
</protein>
<dbReference type="EMBL" id="SNRY01000003">
    <property type="protein sequence ID" value="KAA6352392.1"/>
    <property type="molecule type" value="Genomic_DNA"/>
</dbReference>
<evidence type="ECO:0000313" key="1">
    <source>
        <dbReference type="EMBL" id="KAA6352392.1"/>
    </source>
</evidence>
<dbReference type="GO" id="GO:0003677">
    <property type="term" value="F:DNA binding"/>
    <property type="evidence" value="ECO:0007669"/>
    <property type="project" value="InterPro"/>
</dbReference>